<sequence>MRRIITGHNQEGKSIITIDGPPACSIGEDVGGLFELWNTDGMPVNSTDELDRADSEIILSPPANGTKFRYFQINPTPEGVPWEILQEVAAQAFSRIGAAHHRIDTSKHPAMHKTETIDYIVLLQGDVSLLLDEEEVRLQPFDTVVQRGTNHAWVNHGHKPALLIAVLIDSKVRN</sequence>
<dbReference type="InterPro" id="IPR013096">
    <property type="entry name" value="Cupin_2"/>
</dbReference>
<organism evidence="2 3">
    <name type="scientific">SAR86 cluster bacterium</name>
    <dbReference type="NCBI Taxonomy" id="2030880"/>
    <lineage>
        <taxon>Bacteria</taxon>
        <taxon>Pseudomonadati</taxon>
        <taxon>Pseudomonadota</taxon>
        <taxon>Gammaproteobacteria</taxon>
        <taxon>SAR86 cluster</taxon>
    </lineage>
</organism>
<dbReference type="CDD" id="cd02231">
    <property type="entry name" value="cupin_BLL6423-like"/>
    <property type="match status" value="1"/>
</dbReference>
<dbReference type="SUPFAM" id="SSF51182">
    <property type="entry name" value="RmlC-like cupins"/>
    <property type="match status" value="1"/>
</dbReference>
<reference evidence="2 3" key="1">
    <citation type="journal article" date="2018" name="Microbiome">
        <title>Fine metagenomic profile of the Mediterranean stratified and mixed water columns revealed by assembly and recruitment.</title>
        <authorList>
            <person name="Haro-Moreno J.M."/>
            <person name="Lopez-Perez M."/>
            <person name="De La Torre J.R."/>
            <person name="Picazo A."/>
            <person name="Camacho A."/>
            <person name="Rodriguez-Valera F."/>
        </authorList>
    </citation>
    <scope>NUCLEOTIDE SEQUENCE [LARGE SCALE GENOMIC DNA]</scope>
    <source>
        <strain evidence="2">MED-G84</strain>
    </source>
</reference>
<dbReference type="InterPro" id="IPR011051">
    <property type="entry name" value="RmlC_Cupin_sf"/>
</dbReference>
<evidence type="ECO:0000313" key="3">
    <source>
        <dbReference type="Proteomes" id="UP000253032"/>
    </source>
</evidence>
<name>A0A368BNN3_9GAMM</name>
<evidence type="ECO:0000259" key="1">
    <source>
        <dbReference type="Pfam" id="PF07883"/>
    </source>
</evidence>
<comment type="caution">
    <text evidence="2">The sequence shown here is derived from an EMBL/GenBank/DDBJ whole genome shotgun (WGS) entry which is preliminary data.</text>
</comment>
<dbReference type="InterPro" id="IPR047142">
    <property type="entry name" value="OryJ/VirC-like"/>
</dbReference>
<dbReference type="PANTHER" id="PTHR36156:SF2">
    <property type="entry name" value="CUPIN TYPE-2 DOMAIN-CONTAINING PROTEIN"/>
    <property type="match status" value="1"/>
</dbReference>
<dbReference type="Proteomes" id="UP000253032">
    <property type="component" value="Unassembled WGS sequence"/>
</dbReference>
<feature type="domain" description="Cupin type-2" evidence="1">
    <location>
        <begin position="109"/>
        <end position="166"/>
    </location>
</feature>
<dbReference type="AlphaFoldDB" id="A0A368BNN3"/>
<dbReference type="PANTHER" id="PTHR36156">
    <property type="entry name" value="SLR2101 PROTEIN"/>
    <property type="match status" value="1"/>
</dbReference>
<evidence type="ECO:0000313" key="2">
    <source>
        <dbReference type="EMBL" id="RCL38477.1"/>
    </source>
</evidence>
<dbReference type="Pfam" id="PF07883">
    <property type="entry name" value="Cupin_2"/>
    <property type="match status" value="1"/>
</dbReference>
<proteinExistence type="predicted"/>
<dbReference type="Gene3D" id="2.60.120.10">
    <property type="entry name" value="Jelly Rolls"/>
    <property type="match status" value="1"/>
</dbReference>
<dbReference type="InterPro" id="IPR014710">
    <property type="entry name" value="RmlC-like_jellyroll"/>
</dbReference>
<dbReference type="EMBL" id="QOPC01000010">
    <property type="protein sequence ID" value="RCL38477.1"/>
    <property type="molecule type" value="Genomic_DNA"/>
</dbReference>
<accession>A0A368BNN3</accession>
<protein>
    <submittedName>
        <fullName evidence="2">Cupin domain-containing protein</fullName>
    </submittedName>
</protein>
<gene>
    <name evidence="2" type="ORF">DBW98_02495</name>
</gene>